<dbReference type="KEGG" id="mlj:MLAC_40530"/>
<evidence type="ECO:0000313" key="2">
    <source>
        <dbReference type="Proteomes" id="UP000466396"/>
    </source>
</evidence>
<dbReference type="InterPro" id="IPR036661">
    <property type="entry name" value="Luciferase-like_sf"/>
</dbReference>
<dbReference type="GO" id="GO:0016705">
    <property type="term" value="F:oxidoreductase activity, acting on paired donors, with incorporation or reduction of molecular oxygen"/>
    <property type="evidence" value="ECO:0007669"/>
    <property type="project" value="InterPro"/>
</dbReference>
<accession>A0A7I7NQY1</accession>
<reference evidence="1 2" key="1">
    <citation type="journal article" date="2019" name="Emerg. Microbes Infect.">
        <title>Comprehensive subspecies identification of 175 nontuberculous mycobacteria species based on 7547 genomic profiles.</title>
        <authorList>
            <person name="Matsumoto Y."/>
            <person name="Kinjo T."/>
            <person name="Motooka D."/>
            <person name="Nabeya D."/>
            <person name="Jung N."/>
            <person name="Uechi K."/>
            <person name="Horii T."/>
            <person name="Iida T."/>
            <person name="Fujita J."/>
            <person name="Nakamura S."/>
        </authorList>
    </citation>
    <scope>NUCLEOTIDE SEQUENCE [LARGE SCALE GENOMIC DNA]</scope>
    <source>
        <strain evidence="1 2">JCM 15657</strain>
    </source>
</reference>
<gene>
    <name evidence="1" type="ORF">MLAC_40530</name>
</gene>
<evidence type="ECO:0000313" key="1">
    <source>
        <dbReference type="EMBL" id="BBX98759.1"/>
    </source>
</evidence>
<evidence type="ECO:0008006" key="3">
    <source>
        <dbReference type="Google" id="ProtNLM"/>
    </source>
</evidence>
<organism evidence="1 2">
    <name type="scientific">Mycobacterium lacus</name>
    <dbReference type="NCBI Taxonomy" id="169765"/>
    <lineage>
        <taxon>Bacteria</taxon>
        <taxon>Bacillati</taxon>
        <taxon>Actinomycetota</taxon>
        <taxon>Actinomycetes</taxon>
        <taxon>Mycobacteriales</taxon>
        <taxon>Mycobacteriaceae</taxon>
        <taxon>Mycobacterium</taxon>
    </lineage>
</organism>
<dbReference type="SUPFAM" id="SSF51679">
    <property type="entry name" value="Bacterial luciferase-like"/>
    <property type="match status" value="1"/>
</dbReference>
<dbReference type="AlphaFoldDB" id="A0A7I7NQY1"/>
<name>A0A7I7NQY1_9MYCO</name>
<dbReference type="Gene3D" id="3.20.20.30">
    <property type="entry name" value="Luciferase-like domain"/>
    <property type="match status" value="1"/>
</dbReference>
<keyword evidence="2" id="KW-1185">Reference proteome</keyword>
<dbReference type="EMBL" id="AP022581">
    <property type="protein sequence ID" value="BBX98759.1"/>
    <property type="molecule type" value="Genomic_DNA"/>
</dbReference>
<proteinExistence type="predicted"/>
<dbReference type="Proteomes" id="UP000466396">
    <property type="component" value="Chromosome"/>
</dbReference>
<sequence length="109" mass="11457">MSFPAPARLGRTAGTAAIDSVERLADGIDDVRRRCDAAGRDWSAIDVTFTNFAGGSPAADDFNADAYLGGLDKLAALGVTWVHVGLPGDSQAHALEAIERFRDIVIDAI</sequence>
<protein>
    <recommendedName>
        <fullName evidence="3">Luciferase-like domain-containing protein</fullName>
    </recommendedName>
</protein>